<dbReference type="Pfam" id="PF21226">
    <property type="entry name" value="MalQ_N"/>
    <property type="match status" value="1"/>
</dbReference>
<dbReference type="NCBIfam" id="TIGR00217">
    <property type="entry name" value="malQ"/>
    <property type="match status" value="1"/>
</dbReference>
<evidence type="ECO:0000313" key="13">
    <source>
        <dbReference type="Proteomes" id="UP000521868"/>
    </source>
</evidence>
<evidence type="ECO:0000256" key="4">
    <source>
        <dbReference type="ARBA" id="ARBA00020295"/>
    </source>
</evidence>
<proteinExistence type="inferred from homology"/>
<dbReference type="GO" id="GO:0016853">
    <property type="term" value="F:isomerase activity"/>
    <property type="evidence" value="ECO:0007669"/>
    <property type="project" value="UniProtKB-KW"/>
</dbReference>
<evidence type="ECO:0000256" key="8">
    <source>
        <dbReference type="ARBA" id="ARBA00031423"/>
    </source>
</evidence>
<dbReference type="RefSeq" id="WP_168105824.1">
    <property type="nucleotide sequence ID" value="NZ_VTOX01000001.1"/>
</dbReference>
<dbReference type="NCBIfam" id="NF011077">
    <property type="entry name" value="PRK14507.1"/>
    <property type="match status" value="1"/>
</dbReference>
<protein>
    <recommendedName>
        <fullName evidence="4 10">4-alpha-glucanotransferase</fullName>
        <ecNumber evidence="3 10">2.4.1.25</ecNumber>
    </recommendedName>
    <alternativeName>
        <fullName evidence="8 10">Amylomaltase</fullName>
    </alternativeName>
    <alternativeName>
        <fullName evidence="9 10">Disproportionating enzyme</fullName>
    </alternativeName>
</protein>
<dbReference type="InterPro" id="IPR017853">
    <property type="entry name" value="GH"/>
</dbReference>
<dbReference type="PANTHER" id="PTHR32438:SF5">
    <property type="entry name" value="4-ALPHA-GLUCANOTRANSFERASE DPE1, CHLOROPLASTIC_AMYLOPLASTIC"/>
    <property type="match status" value="1"/>
</dbReference>
<dbReference type="GO" id="GO:0005975">
    <property type="term" value="P:carbohydrate metabolic process"/>
    <property type="evidence" value="ECO:0007669"/>
    <property type="project" value="InterPro"/>
</dbReference>
<dbReference type="InterPro" id="IPR003385">
    <property type="entry name" value="Glyco_hydro_77"/>
</dbReference>
<evidence type="ECO:0000256" key="6">
    <source>
        <dbReference type="ARBA" id="ARBA00022679"/>
    </source>
</evidence>
<dbReference type="Gene3D" id="3.30.1590.10">
    <property type="entry name" value="Maltooligosyl trehalose synthase, domain 2"/>
    <property type="match status" value="1"/>
</dbReference>
<evidence type="ECO:0000256" key="9">
    <source>
        <dbReference type="ARBA" id="ARBA00031501"/>
    </source>
</evidence>
<name>A0A7X6I4Z4_9BURK</name>
<sequence>MTQEPPSVSPQVAQLAQRCGVALHYESFWHEEVTVPEPVLRQALAAMGVDPDASEPPPARAALPPIAVATQGRTGELRWPARDGRTVAWTLARDETPDTVLHRGIAVRQGEHHVLALPAGLEMGYWRLVADGDEPGYCLLAVAPERCWVPAALQEGERWWGCTVQLYALRSGRNWGIGDFGDLRRLIEASARHGASFIGLSPLHALFPHRPASASPYSPSSRHALNPMYLDVQSLVDLSGCRPALELVHSESFQARLRALREPELVDYPAVAAAKEEVLRLLWQHFEQHDLAGNTSRGEHFRSFLAQRQETLGRHALFEALQEHLHAADPDVWGWPAWPLEYRDPRSAAARAFARDNASAVQYRFWLQWLCELQLESAQRYARSRGMGLGLYCDLAVGANEGGAETWEQPDLYARGMHAGAPPDALNVLGQDWGLPPMNPMALEAARCRPFIEILRANMRHAGALRLDHVMSLMRLFWTGAQGGTYVRYPLDTLLSILALESHRSQCLIIGEDLGNVAPQMREAMHERALVSYRPLLFERTPEGGYKPPAQWPAQAMAVVSTHDLPTLRGFWLGEDIEIATRLELYPDEAAGEEQVLARAQDRARLLLALQHESLLPAGGTVHPTSLPDASPPFVEAVYAYLARTPCWLVGVQLEDVSGQLVQVNVPGTTEDRFPNWRRKLSLAVDELAGDARFASVAAVLRAERSGPAPADDASSDLPSLESADVPGCTYRVQFHQGCTFEQVTRAVPYLNALGISHLYSAPYLRARPGSTHGYDIVDHTALNPEVGDQESHQRLCDALRRHGMRQMLDVVPNHMGVLEADNAWWLDVLEHGPASDHAMTFDIEWQPAAADMAGRVLLPVLGDHYGRVLEAGEIQLKFEPAAGEFSLHYYGHRFPLDPAHYRDVFEVLPPPPPRDEQEADSHAVVASLIDAFARLPPRDVQDETQRRARVRDTAIHKKNLGRLAQQHGWLAGWIRDCLKHLNGQPGEAASFDPLDRLIARQAYRLADWRAASDDVNYRRFFDVNTLAALRMEQASVFEATHRLLLRWLQGGQLAALRIDHPDGLSNPQQYFERLQTHYARGAAVAGHEPRALYLVVEKILAEHEALPAEWPVHGDTGYRFGALVNGLFVDGAREEAVDRLARGFTGRTESFDETAYECRKLIIGTSLTSELGWLTEALHRISRANRRTCDFTRTRLRLALTEVAAAFPVYRTYLRADAAPGASDRQHVAWAVAAARRRLGEAEAGVLEHLRDVLLGEGEAALAEPAQRARFIARWQQFTSPVMAKSVEDTAFYRFLRLASLNEVGGDPRRFGVSPAAFHAANQARVRFRPHALLATSTHDSKRGEDLRARINVLAEDPALWQESVERIAGLAERFLTQAGDGPAPSRNDIWLAFQTLAGLWPTTPPDDAARDELRQRVQAYMLKAAREAKLRTNWTCPDTAYEEALAGYIDALLRPGQPNPFADELDRVAARIAPFGFRNSLAQVALKLTAPGVPDLYQGCEQWNFSLVDPDNRRPVDFERLAVDLEALRSLYAGGWPSPADWRQLQAHIGGGRLKHLVTWRLLQLRRAWPALFRDGAYLPLAVSGAAADHAVAYARQREDQSVLVVAARLSYTLCGGDASRWGPRVWDDTTLRLDEQQALPAGTGRWRDWLTGREFDADSGALPLARLFPDAHALPFAVLVPAQGGPAA</sequence>
<evidence type="ECO:0000256" key="5">
    <source>
        <dbReference type="ARBA" id="ARBA00022676"/>
    </source>
</evidence>
<dbReference type="Pfam" id="PF02446">
    <property type="entry name" value="Glyco_hydro_77"/>
    <property type="match status" value="1"/>
</dbReference>
<dbReference type="Proteomes" id="UP000521868">
    <property type="component" value="Unassembled WGS sequence"/>
</dbReference>
<gene>
    <name evidence="12" type="ORF">RAMLITH_02915</name>
</gene>
<keyword evidence="13" id="KW-1185">Reference proteome</keyword>
<evidence type="ECO:0000256" key="10">
    <source>
        <dbReference type="RuleBase" id="RU361207"/>
    </source>
</evidence>
<comment type="caution">
    <text evidence="12">The sequence shown here is derived from an EMBL/GenBank/DDBJ whole genome shotgun (WGS) entry which is preliminary data.</text>
</comment>
<dbReference type="InterPro" id="IPR006047">
    <property type="entry name" value="GH13_cat_dom"/>
</dbReference>
<organism evidence="12 13">
    <name type="scientific">Ramlibacter lithotrophicus</name>
    <dbReference type="NCBI Taxonomy" id="2606681"/>
    <lineage>
        <taxon>Bacteria</taxon>
        <taxon>Pseudomonadati</taxon>
        <taxon>Pseudomonadota</taxon>
        <taxon>Betaproteobacteria</taxon>
        <taxon>Burkholderiales</taxon>
        <taxon>Comamonadaceae</taxon>
        <taxon>Ramlibacter</taxon>
    </lineage>
</organism>
<dbReference type="Gene3D" id="1.10.10.470">
    <property type="entry name" value="Maltooligosyl trehalose synthase, domain 4"/>
    <property type="match status" value="1"/>
</dbReference>
<keyword evidence="7 10" id="KW-0119">Carbohydrate metabolism</keyword>
<dbReference type="CDD" id="cd11336">
    <property type="entry name" value="AmyAc_MTSase"/>
    <property type="match status" value="1"/>
</dbReference>
<evidence type="ECO:0000256" key="7">
    <source>
        <dbReference type="ARBA" id="ARBA00023277"/>
    </source>
</evidence>
<dbReference type="EC" id="2.4.1.25" evidence="3 10"/>
<reference evidence="12 13" key="1">
    <citation type="journal article" date="2020" name="Nature">
        <title>Bacterial chemolithoautotrophy via manganese oxidation.</title>
        <authorList>
            <person name="Yu H."/>
            <person name="Leadbetter J.R."/>
        </authorList>
    </citation>
    <scope>NUCLEOTIDE SEQUENCE [LARGE SCALE GENOMIC DNA]</scope>
    <source>
        <strain evidence="12 13">RBP-1</strain>
    </source>
</reference>
<accession>A0A7X6I4Z4</accession>
<dbReference type="EMBL" id="VTOX01000001">
    <property type="protein sequence ID" value="NKE64761.1"/>
    <property type="molecule type" value="Genomic_DNA"/>
</dbReference>
<dbReference type="NCBIfam" id="TIGR02401">
    <property type="entry name" value="trehalose_TreY"/>
    <property type="match status" value="1"/>
</dbReference>
<dbReference type="InterPro" id="IPR013797">
    <property type="entry name" value="Maltooligo_trehalose_synth_4"/>
</dbReference>
<keyword evidence="6 10" id="KW-0808">Transferase</keyword>
<feature type="domain" description="Glycosyl hydrolase family 13 catalytic" evidence="11">
    <location>
        <begin position="729"/>
        <end position="1531"/>
    </location>
</feature>
<keyword evidence="5 10" id="KW-0328">Glycosyltransferase</keyword>
<comment type="catalytic activity">
    <reaction evidence="1 10">
        <text>Transfers a segment of a (1-&gt;4)-alpha-D-glucan to a new position in an acceptor, which may be glucose or a (1-&gt;4)-alpha-D-glucan.</text>
        <dbReference type="EC" id="2.4.1.25"/>
    </reaction>
</comment>
<evidence type="ECO:0000256" key="3">
    <source>
        <dbReference type="ARBA" id="ARBA00012560"/>
    </source>
</evidence>
<keyword evidence="12" id="KW-0413">Isomerase</keyword>
<evidence type="ECO:0000313" key="12">
    <source>
        <dbReference type="EMBL" id="NKE64761.1"/>
    </source>
</evidence>
<dbReference type="SMART" id="SM00642">
    <property type="entry name" value="Aamy"/>
    <property type="match status" value="1"/>
</dbReference>
<dbReference type="InterPro" id="IPR012767">
    <property type="entry name" value="Trehalose_TreY"/>
</dbReference>
<evidence type="ECO:0000256" key="2">
    <source>
        <dbReference type="ARBA" id="ARBA00005684"/>
    </source>
</evidence>
<dbReference type="Gene3D" id="3.20.20.80">
    <property type="entry name" value="Glycosidases"/>
    <property type="match status" value="4"/>
</dbReference>
<comment type="similarity">
    <text evidence="2 10">Belongs to the disproportionating enzyme family.</text>
</comment>
<dbReference type="InterPro" id="IPR048458">
    <property type="entry name" value="MalQ_N"/>
</dbReference>
<dbReference type="SUPFAM" id="SSF51445">
    <property type="entry name" value="(Trans)glycosidases"/>
    <property type="match status" value="2"/>
</dbReference>
<evidence type="ECO:0000256" key="1">
    <source>
        <dbReference type="ARBA" id="ARBA00000439"/>
    </source>
</evidence>
<dbReference type="Pfam" id="PF00128">
    <property type="entry name" value="Alpha-amylase"/>
    <property type="match status" value="1"/>
</dbReference>
<dbReference type="PANTHER" id="PTHR32438">
    <property type="entry name" value="4-ALPHA-GLUCANOTRANSFERASE DPE1, CHLOROPLASTIC/AMYLOPLASTIC"/>
    <property type="match status" value="1"/>
</dbReference>
<dbReference type="GO" id="GO:0004134">
    <property type="term" value="F:4-alpha-glucanotransferase activity"/>
    <property type="evidence" value="ECO:0007669"/>
    <property type="project" value="UniProtKB-EC"/>
</dbReference>
<evidence type="ECO:0000259" key="11">
    <source>
        <dbReference type="SMART" id="SM00642"/>
    </source>
</evidence>